<accession>A0A6C0IM03</accession>
<evidence type="ECO:0000256" key="1">
    <source>
        <dbReference type="SAM" id="Phobius"/>
    </source>
</evidence>
<name>A0A6C0IM03_9ZZZZ</name>
<reference evidence="2" key="1">
    <citation type="journal article" date="2020" name="Nature">
        <title>Giant virus diversity and host interactions through global metagenomics.</title>
        <authorList>
            <person name="Schulz F."/>
            <person name="Roux S."/>
            <person name="Paez-Espino D."/>
            <person name="Jungbluth S."/>
            <person name="Walsh D.A."/>
            <person name="Denef V.J."/>
            <person name="McMahon K.D."/>
            <person name="Konstantinidis K.T."/>
            <person name="Eloe-Fadrosh E.A."/>
            <person name="Kyrpides N.C."/>
            <person name="Woyke T."/>
        </authorList>
    </citation>
    <scope>NUCLEOTIDE SEQUENCE</scope>
    <source>
        <strain evidence="2">GVMAG-M-3300024258-14</strain>
    </source>
</reference>
<feature type="transmembrane region" description="Helical" evidence="1">
    <location>
        <begin position="12"/>
        <end position="36"/>
    </location>
</feature>
<keyword evidence="1" id="KW-1133">Transmembrane helix</keyword>
<keyword evidence="1" id="KW-0472">Membrane</keyword>
<dbReference type="AlphaFoldDB" id="A0A6C0IM03"/>
<proteinExistence type="predicted"/>
<sequence>MELILFGNSISLFNLAGMIFLYIFTISVALCGTITVKDIKSILSLSFLKDIIKKKEDIEEQQEGFANIFKNNCPCKKGGEQCKKFSQNKCIDNNITHPLNNKNAYELEPGPYNIK</sequence>
<evidence type="ECO:0000313" key="2">
    <source>
        <dbReference type="EMBL" id="QHT94012.1"/>
    </source>
</evidence>
<keyword evidence="1" id="KW-0812">Transmembrane</keyword>
<organism evidence="2">
    <name type="scientific">viral metagenome</name>
    <dbReference type="NCBI Taxonomy" id="1070528"/>
    <lineage>
        <taxon>unclassified sequences</taxon>
        <taxon>metagenomes</taxon>
        <taxon>organismal metagenomes</taxon>
    </lineage>
</organism>
<dbReference type="EMBL" id="MN740213">
    <property type="protein sequence ID" value="QHT94012.1"/>
    <property type="molecule type" value="Genomic_DNA"/>
</dbReference>
<protein>
    <submittedName>
        <fullName evidence="2">Uncharacterized protein</fullName>
    </submittedName>
</protein>